<evidence type="ECO:0000256" key="12">
    <source>
        <dbReference type="ARBA" id="ARBA00032583"/>
    </source>
</evidence>
<evidence type="ECO:0000256" key="1">
    <source>
        <dbReference type="ARBA" id="ARBA00004123"/>
    </source>
</evidence>
<keyword evidence="11" id="KW-0137">Centromere</keyword>
<keyword evidence="8" id="KW-0995">Kinetochore</keyword>
<dbReference type="Pfam" id="PF08287">
    <property type="entry name" value="DASH_Spc19"/>
    <property type="match status" value="1"/>
</dbReference>
<dbReference type="PANTHER" id="PTHR28262:SF1">
    <property type="entry name" value="DASH COMPLEX SUBUNIT SPC19"/>
    <property type="match status" value="1"/>
</dbReference>
<evidence type="ECO:0000256" key="4">
    <source>
        <dbReference type="ARBA" id="ARBA00008952"/>
    </source>
</evidence>
<gene>
    <name evidence="14" type="ORF">BOTBODRAFT_169765</name>
</gene>
<keyword evidence="15" id="KW-1185">Reference proteome</keyword>
<keyword evidence="7" id="KW-0963">Cytoplasm</keyword>
<evidence type="ECO:0000256" key="6">
    <source>
        <dbReference type="ARBA" id="ARBA00022454"/>
    </source>
</evidence>
<reference evidence="15" key="1">
    <citation type="journal article" date="2014" name="Proc. Natl. Acad. Sci. U.S.A.">
        <title>Extensive sampling of basidiomycete genomes demonstrates inadequacy of the white-rot/brown-rot paradigm for wood decay fungi.</title>
        <authorList>
            <person name="Riley R."/>
            <person name="Salamov A.A."/>
            <person name="Brown D.W."/>
            <person name="Nagy L.G."/>
            <person name="Floudas D."/>
            <person name="Held B.W."/>
            <person name="Levasseur A."/>
            <person name="Lombard V."/>
            <person name="Morin E."/>
            <person name="Otillar R."/>
            <person name="Lindquist E.A."/>
            <person name="Sun H."/>
            <person name="LaButti K.M."/>
            <person name="Schmutz J."/>
            <person name="Jabbour D."/>
            <person name="Luo H."/>
            <person name="Baker S.E."/>
            <person name="Pisabarro A.G."/>
            <person name="Walton J.D."/>
            <person name="Blanchette R.A."/>
            <person name="Henrissat B."/>
            <person name="Martin F."/>
            <person name="Cullen D."/>
            <person name="Hibbett D.S."/>
            <person name="Grigoriev I.V."/>
        </authorList>
    </citation>
    <scope>NUCLEOTIDE SEQUENCE [LARGE SCALE GENOMIC DNA]</scope>
    <source>
        <strain evidence="15">FD-172 SS1</strain>
    </source>
</reference>
<feature type="coiled-coil region" evidence="13">
    <location>
        <begin position="142"/>
        <end position="176"/>
    </location>
</feature>
<keyword evidence="13" id="KW-0175">Coiled coil</keyword>
<evidence type="ECO:0000256" key="5">
    <source>
        <dbReference type="ARBA" id="ARBA00016329"/>
    </source>
</evidence>
<evidence type="ECO:0000256" key="11">
    <source>
        <dbReference type="ARBA" id="ARBA00023328"/>
    </source>
</evidence>
<evidence type="ECO:0000256" key="2">
    <source>
        <dbReference type="ARBA" id="ARBA00004186"/>
    </source>
</evidence>
<dbReference type="AlphaFoldDB" id="A0A067NAF2"/>
<dbReference type="HOGENOM" id="CLU_118729_0_0_1"/>
<name>A0A067NAF2_BOTB1</name>
<dbReference type="PANTHER" id="PTHR28262">
    <property type="entry name" value="DASH COMPLEX SUBUNIT SPC19"/>
    <property type="match status" value="1"/>
</dbReference>
<comment type="subcellular location">
    <subcellularLocation>
        <location evidence="3">Chromosome</location>
        <location evidence="3">Centromere</location>
        <location evidence="3">Kinetochore</location>
    </subcellularLocation>
    <subcellularLocation>
        <location evidence="2">Cytoplasm</location>
        <location evidence="2">Cytoskeleton</location>
        <location evidence="2">Spindle</location>
    </subcellularLocation>
    <subcellularLocation>
        <location evidence="1">Nucleus</location>
    </subcellularLocation>
</comment>
<dbReference type="InParanoid" id="A0A067NAF2"/>
<evidence type="ECO:0000256" key="13">
    <source>
        <dbReference type="SAM" id="Coils"/>
    </source>
</evidence>
<keyword evidence="9" id="KW-0206">Cytoskeleton</keyword>
<dbReference type="OrthoDB" id="3361333at2759"/>
<dbReference type="GO" id="GO:0042729">
    <property type="term" value="C:DASH complex"/>
    <property type="evidence" value="ECO:0007669"/>
    <property type="project" value="InterPro"/>
</dbReference>
<evidence type="ECO:0000313" key="15">
    <source>
        <dbReference type="Proteomes" id="UP000027195"/>
    </source>
</evidence>
<organism evidence="14 15">
    <name type="scientific">Botryobasidium botryosum (strain FD-172 SS1)</name>
    <dbReference type="NCBI Taxonomy" id="930990"/>
    <lineage>
        <taxon>Eukaryota</taxon>
        <taxon>Fungi</taxon>
        <taxon>Dikarya</taxon>
        <taxon>Basidiomycota</taxon>
        <taxon>Agaricomycotina</taxon>
        <taxon>Agaricomycetes</taxon>
        <taxon>Cantharellales</taxon>
        <taxon>Botryobasidiaceae</taxon>
        <taxon>Botryobasidium</taxon>
    </lineage>
</organism>
<dbReference type="Proteomes" id="UP000027195">
    <property type="component" value="Unassembled WGS sequence"/>
</dbReference>
<accession>A0A067NAF2</accession>
<evidence type="ECO:0000256" key="10">
    <source>
        <dbReference type="ARBA" id="ARBA00023242"/>
    </source>
</evidence>
<dbReference type="GO" id="GO:0008608">
    <property type="term" value="P:attachment of spindle microtubules to kinetochore"/>
    <property type="evidence" value="ECO:0007669"/>
    <property type="project" value="InterPro"/>
</dbReference>
<protein>
    <recommendedName>
        <fullName evidence="5">DASH complex subunit SPC19</fullName>
    </recommendedName>
    <alternativeName>
        <fullName evidence="12">Outer kinetochore protein SPC19</fullName>
    </alternativeName>
</protein>
<dbReference type="GO" id="GO:0005876">
    <property type="term" value="C:spindle microtubule"/>
    <property type="evidence" value="ECO:0007669"/>
    <property type="project" value="InterPro"/>
</dbReference>
<dbReference type="InterPro" id="IPR013251">
    <property type="entry name" value="DASH_Spc19"/>
</dbReference>
<evidence type="ECO:0000256" key="8">
    <source>
        <dbReference type="ARBA" id="ARBA00022838"/>
    </source>
</evidence>
<evidence type="ECO:0000256" key="7">
    <source>
        <dbReference type="ARBA" id="ARBA00022490"/>
    </source>
</evidence>
<proteinExistence type="inferred from homology"/>
<sequence length="179" mass="20011">MDYRRSSIHPRASVFAGRPSVLESSSRAPAFLSALEAAIEATENCGDILEDAVEEISLGTRDLPRLSKVMHTSRLFTLIDENLVRQMKEDVSSEVEPQVKQLIGRAESALRGMEKQEAMLHSKLESLRQPATVSNTTSIITAKHEARKAKMLANQRQRLERELAILEGEIEDLEKQVDS</sequence>
<evidence type="ECO:0000256" key="9">
    <source>
        <dbReference type="ARBA" id="ARBA00023212"/>
    </source>
</evidence>
<dbReference type="STRING" id="930990.A0A067NAF2"/>
<keyword evidence="6" id="KW-0158">Chromosome</keyword>
<keyword evidence="10" id="KW-0539">Nucleus</keyword>
<evidence type="ECO:0000256" key="3">
    <source>
        <dbReference type="ARBA" id="ARBA00004629"/>
    </source>
</evidence>
<dbReference type="EMBL" id="KL198017">
    <property type="protein sequence ID" value="KDQ21112.1"/>
    <property type="molecule type" value="Genomic_DNA"/>
</dbReference>
<comment type="similarity">
    <text evidence="4">Belongs to the DASH complex SPC19 family.</text>
</comment>
<evidence type="ECO:0000313" key="14">
    <source>
        <dbReference type="EMBL" id="KDQ21112.1"/>
    </source>
</evidence>